<dbReference type="Gene3D" id="4.10.860.20">
    <property type="entry name" value="Rabenosyn, Rab binding domain"/>
    <property type="match status" value="1"/>
</dbReference>
<dbReference type="Proteomes" id="UP000663828">
    <property type="component" value="Unassembled WGS sequence"/>
</dbReference>
<dbReference type="SUPFAM" id="SSF140125">
    <property type="entry name" value="Rabenosyn-5 Rab-binding domain-like"/>
    <property type="match status" value="1"/>
</dbReference>
<proteinExistence type="predicted"/>
<keyword evidence="4" id="KW-1185">Reference proteome</keyword>
<sequence length="132" mass="15332">MYAIHLLQNYSISTRRLPSDDDVQRAREERIRLLEERNESERLAKVELASRVGPLDSPTRVKTEVSGWRPTVDRNILVQAQELNPLVQQVYQVTEYIRQARIAGRDDEVKSLENNLKELEQALNNAQQTFDS</sequence>
<evidence type="ECO:0000313" key="3">
    <source>
        <dbReference type="EMBL" id="CAF1665120.1"/>
    </source>
</evidence>
<dbReference type="AlphaFoldDB" id="A0A816FSW5"/>
<gene>
    <name evidence="3" type="ORF">XAT740_LOCUS57623</name>
</gene>
<comment type="caution">
    <text evidence="3">The sequence shown here is derived from an EMBL/GenBank/DDBJ whole genome shotgun (WGS) entry which is preliminary data.</text>
</comment>
<accession>A0A816FSW5</accession>
<evidence type="ECO:0000259" key="2">
    <source>
        <dbReference type="Pfam" id="PF11464"/>
    </source>
</evidence>
<dbReference type="InterPro" id="IPR021565">
    <property type="entry name" value="Rbsn_Rab-bd"/>
</dbReference>
<feature type="coiled-coil region" evidence="1">
    <location>
        <begin position="102"/>
        <end position="129"/>
    </location>
</feature>
<protein>
    <recommendedName>
        <fullName evidence="2">Rabenosyn Rab binding domain-containing protein</fullName>
    </recommendedName>
</protein>
<organism evidence="3 4">
    <name type="scientific">Adineta ricciae</name>
    <name type="common">Rotifer</name>
    <dbReference type="NCBI Taxonomy" id="249248"/>
    <lineage>
        <taxon>Eukaryota</taxon>
        <taxon>Metazoa</taxon>
        <taxon>Spiralia</taxon>
        <taxon>Gnathifera</taxon>
        <taxon>Rotifera</taxon>
        <taxon>Eurotatoria</taxon>
        <taxon>Bdelloidea</taxon>
        <taxon>Adinetida</taxon>
        <taxon>Adinetidae</taxon>
        <taxon>Adineta</taxon>
    </lineage>
</organism>
<evidence type="ECO:0000313" key="4">
    <source>
        <dbReference type="Proteomes" id="UP000663828"/>
    </source>
</evidence>
<dbReference type="InterPro" id="IPR036531">
    <property type="entry name" value="Rbsn_Rab-bd_sf"/>
</dbReference>
<dbReference type="EMBL" id="CAJNOR010012010">
    <property type="protein sequence ID" value="CAF1665120.1"/>
    <property type="molecule type" value="Genomic_DNA"/>
</dbReference>
<evidence type="ECO:0000256" key="1">
    <source>
        <dbReference type="SAM" id="Coils"/>
    </source>
</evidence>
<keyword evidence="1" id="KW-0175">Coiled coil</keyword>
<name>A0A816FSW5_ADIRI</name>
<reference evidence="3" key="1">
    <citation type="submission" date="2021-02" db="EMBL/GenBank/DDBJ databases">
        <authorList>
            <person name="Nowell W R."/>
        </authorList>
    </citation>
    <scope>NUCLEOTIDE SEQUENCE</scope>
</reference>
<feature type="domain" description="Rabenosyn Rab binding" evidence="2">
    <location>
        <begin position="85"/>
        <end position="123"/>
    </location>
</feature>
<dbReference type="Pfam" id="PF11464">
    <property type="entry name" value="Rbsn"/>
    <property type="match status" value="1"/>
</dbReference>